<gene>
    <name evidence="1" type="ORF">BT62DRAFT_934199</name>
</gene>
<dbReference type="EMBL" id="MU250540">
    <property type="protein sequence ID" value="KAG7444557.1"/>
    <property type="molecule type" value="Genomic_DNA"/>
</dbReference>
<comment type="caution">
    <text evidence="1">The sequence shown here is derived from an EMBL/GenBank/DDBJ whole genome shotgun (WGS) entry which is preliminary data.</text>
</comment>
<name>A0A9P7VPT7_9AGAR</name>
<keyword evidence="2" id="KW-1185">Reference proteome</keyword>
<proteinExistence type="predicted"/>
<dbReference type="AlphaFoldDB" id="A0A9P7VPT7"/>
<reference evidence="1" key="1">
    <citation type="submission" date="2020-11" db="EMBL/GenBank/DDBJ databases">
        <title>Adaptations for nitrogen fixation in a non-lichenized fungal sporocarp promotes dispersal by wood-feeding termites.</title>
        <authorList>
            <consortium name="DOE Joint Genome Institute"/>
            <person name="Koch R.A."/>
            <person name="Yoon G."/>
            <person name="Arayal U."/>
            <person name="Lail K."/>
            <person name="Amirebrahimi M."/>
            <person name="Labutti K."/>
            <person name="Lipzen A."/>
            <person name="Riley R."/>
            <person name="Barry K."/>
            <person name="Henrissat B."/>
            <person name="Grigoriev I.V."/>
            <person name="Herr J.R."/>
            <person name="Aime M.C."/>
        </authorList>
    </citation>
    <scope>NUCLEOTIDE SEQUENCE</scope>
    <source>
        <strain evidence="1">MCA 3950</strain>
    </source>
</reference>
<evidence type="ECO:0000313" key="1">
    <source>
        <dbReference type="EMBL" id="KAG7444557.1"/>
    </source>
</evidence>
<organism evidence="1 2">
    <name type="scientific">Guyanagaster necrorhizus</name>
    <dbReference type="NCBI Taxonomy" id="856835"/>
    <lineage>
        <taxon>Eukaryota</taxon>
        <taxon>Fungi</taxon>
        <taxon>Dikarya</taxon>
        <taxon>Basidiomycota</taxon>
        <taxon>Agaricomycotina</taxon>
        <taxon>Agaricomycetes</taxon>
        <taxon>Agaricomycetidae</taxon>
        <taxon>Agaricales</taxon>
        <taxon>Marasmiineae</taxon>
        <taxon>Physalacriaceae</taxon>
        <taxon>Guyanagaster</taxon>
    </lineage>
</organism>
<protein>
    <submittedName>
        <fullName evidence="1">Uncharacterized protein</fullName>
    </submittedName>
</protein>
<dbReference type="GeneID" id="66108986"/>
<accession>A0A9P7VPT7</accession>
<dbReference type="Proteomes" id="UP000812287">
    <property type="component" value="Unassembled WGS sequence"/>
</dbReference>
<dbReference type="RefSeq" id="XP_043038057.1">
    <property type="nucleotide sequence ID" value="XM_043186689.1"/>
</dbReference>
<evidence type="ECO:0000313" key="2">
    <source>
        <dbReference type="Proteomes" id="UP000812287"/>
    </source>
</evidence>
<sequence length="82" mass="9470">MLSFLVYECVALPFERGAEDLKQVGGHQREKHVLAGANGSIYPIFVSLLSKQENDSKRKSSEVWQWLFAQKLEEKTRVSWMI</sequence>